<evidence type="ECO:0000313" key="3">
    <source>
        <dbReference type="Proteomes" id="UP001159641"/>
    </source>
</evidence>
<feature type="compositionally biased region" description="Low complexity" evidence="1">
    <location>
        <begin position="10"/>
        <end position="25"/>
    </location>
</feature>
<dbReference type="EMBL" id="JAIQCJ010002232">
    <property type="protein sequence ID" value="KAJ8779148.1"/>
    <property type="molecule type" value="Genomic_DNA"/>
</dbReference>
<feature type="region of interest" description="Disordered" evidence="1">
    <location>
        <begin position="1"/>
        <end position="41"/>
    </location>
</feature>
<feature type="region of interest" description="Disordered" evidence="1">
    <location>
        <begin position="62"/>
        <end position="90"/>
    </location>
</feature>
<accession>A0AB34GGQ6</accession>
<evidence type="ECO:0000313" key="2">
    <source>
        <dbReference type="EMBL" id="KAJ8779148.1"/>
    </source>
</evidence>
<feature type="region of interest" description="Disordered" evidence="1">
    <location>
        <begin position="112"/>
        <end position="162"/>
    </location>
</feature>
<dbReference type="AlphaFoldDB" id="A0AB34GGQ6"/>
<dbReference type="Proteomes" id="UP001159641">
    <property type="component" value="Unassembled WGS sequence"/>
</dbReference>
<sequence>MSAPPLVRGSPSATGCSPSRSSGSSLRGKAPPPPPRLPRPAFATLSARFTNKLSHPGAVCACCRGESSPQPEPGVGAADGAQGGAEQISDCGHSADLPACSGNWAVGRRLRDEQQATHRGSRCPPLKTGSTFPPSPRDLGDPGGDSPVSGRRPQTPGLLARERPPFWGAVGVSPPGCPGASRSGTAGVPDYTSAPDVCIQPCTPVCDLGVELCMSACGCVECGENVVGVLEPTRARQRMCAGVCACVHLVHA</sequence>
<reference evidence="2 3" key="1">
    <citation type="submission" date="2022-11" db="EMBL/GenBank/DDBJ databases">
        <title>Whole genome sequence of Eschrichtius robustus ER-17-0199.</title>
        <authorList>
            <person name="Bruniche-Olsen A."/>
            <person name="Black A.N."/>
            <person name="Fields C.J."/>
            <person name="Walden K."/>
            <person name="Dewoody J.A."/>
        </authorList>
    </citation>
    <scope>NUCLEOTIDE SEQUENCE [LARGE SCALE GENOMIC DNA]</scope>
    <source>
        <strain evidence="2">ER-17-0199</strain>
        <tissue evidence="2">Blubber</tissue>
    </source>
</reference>
<name>A0AB34GGQ6_ESCRO</name>
<proteinExistence type="predicted"/>
<organism evidence="2 3">
    <name type="scientific">Eschrichtius robustus</name>
    <name type="common">California gray whale</name>
    <name type="synonym">Eschrichtius gibbosus</name>
    <dbReference type="NCBI Taxonomy" id="9764"/>
    <lineage>
        <taxon>Eukaryota</taxon>
        <taxon>Metazoa</taxon>
        <taxon>Chordata</taxon>
        <taxon>Craniata</taxon>
        <taxon>Vertebrata</taxon>
        <taxon>Euteleostomi</taxon>
        <taxon>Mammalia</taxon>
        <taxon>Eutheria</taxon>
        <taxon>Laurasiatheria</taxon>
        <taxon>Artiodactyla</taxon>
        <taxon>Whippomorpha</taxon>
        <taxon>Cetacea</taxon>
        <taxon>Mysticeti</taxon>
        <taxon>Eschrichtiidae</taxon>
        <taxon>Eschrichtius</taxon>
    </lineage>
</organism>
<comment type="caution">
    <text evidence="2">The sequence shown here is derived from an EMBL/GenBank/DDBJ whole genome shotgun (WGS) entry which is preliminary data.</text>
</comment>
<gene>
    <name evidence="2" type="ORF">J1605_012999</name>
</gene>
<protein>
    <submittedName>
        <fullName evidence="2">Uncharacterized protein</fullName>
    </submittedName>
</protein>
<keyword evidence="3" id="KW-1185">Reference proteome</keyword>
<evidence type="ECO:0000256" key="1">
    <source>
        <dbReference type="SAM" id="MobiDB-lite"/>
    </source>
</evidence>